<evidence type="ECO:0000313" key="3">
    <source>
        <dbReference type="Proteomes" id="UP000650628"/>
    </source>
</evidence>
<proteinExistence type="predicted"/>
<feature type="region of interest" description="Disordered" evidence="1">
    <location>
        <begin position="15"/>
        <end position="38"/>
    </location>
</feature>
<accession>A0A8J3TW89</accession>
<name>A0A8J3TW89_9ACTN</name>
<evidence type="ECO:0000313" key="2">
    <source>
        <dbReference type="EMBL" id="GII33703.1"/>
    </source>
</evidence>
<sequence length="133" mass="14646">MINIREALVLAGLAPHPDRDQKDRDPARDLGGFGVHPEGDTSVRVTWKYHGDLFDAIYSASVAERDPQDRPSSAWADRTEEIMKRAMAEILWAAGFTVTLRPSSAPGDDFPIASSLLVGPDPRPRDDPARPQE</sequence>
<gene>
    <name evidence="2" type="ORF">Pmi06nite_71450</name>
</gene>
<organism evidence="2 3">
    <name type="scientific">Planotetraspora mira</name>
    <dbReference type="NCBI Taxonomy" id="58121"/>
    <lineage>
        <taxon>Bacteria</taxon>
        <taxon>Bacillati</taxon>
        <taxon>Actinomycetota</taxon>
        <taxon>Actinomycetes</taxon>
        <taxon>Streptosporangiales</taxon>
        <taxon>Streptosporangiaceae</taxon>
        <taxon>Planotetraspora</taxon>
    </lineage>
</organism>
<dbReference type="AlphaFoldDB" id="A0A8J3TW89"/>
<dbReference type="EMBL" id="BOOO01000041">
    <property type="protein sequence ID" value="GII33703.1"/>
    <property type="molecule type" value="Genomic_DNA"/>
</dbReference>
<protein>
    <submittedName>
        <fullName evidence="2">Uncharacterized protein</fullName>
    </submittedName>
</protein>
<feature type="compositionally biased region" description="Basic and acidic residues" evidence="1">
    <location>
        <begin position="16"/>
        <end position="28"/>
    </location>
</feature>
<feature type="region of interest" description="Disordered" evidence="1">
    <location>
        <begin position="103"/>
        <end position="133"/>
    </location>
</feature>
<keyword evidence="3" id="KW-1185">Reference proteome</keyword>
<comment type="caution">
    <text evidence="2">The sequence shown here is derived from an EMBL/GenBank/DDBJ whole genome shotgun (WGS) entry which is preliminary data.</text>
</comment>
<feature type="compositionally biased region" description="Basic and acidic residues" evidence="1">
    <location>
        <begin position="122"/>
        <end position="133"/>
    </location>
</feature>
<evidence type="ECO:0000256" key="1">
    <source>
        <dbReference type="SAM" id="MobiDB-lite"/>
    </source>
</evidence>
<dbReference type="Proteomes" id="UP000650628">
    <property type="component" value="Unassembled WGS sequence"/>
</dbReference>
<reference evidence="2 3" key="1">
    <citation type="submission" date="2021-01" db="EMBL/GenBank/DDBJ databases">
        <title>Whole genome shotgun sequence of Planotetraspora mira NBRC 15435.</title>
        <authorList>
            <person name="Komaki H."/>
            <person name="Tamura T."/>
        </authorList>
    </citation>
    <scope>NUCLEOTIDE SEQUENCE [LARGE SCALE GENOMIC DNA]</scope>
    <source>
        <strain evidence="2 3">NBRC 15435</strain>
    </source>
</reference>